<feature type="transmembrane region" description="Helical" evidence="1">
    <location>
        <begin position="6"/>
        <end position="29"/>
    </location>
</feature>
<name>A0A132BXI2_9RHOB</name>
<keyword evidence="1" id="KW-0812">Transmembrane</keyword>
<gene>
    <name evidence="2" type="ORF">TRIHO_27540</name>
</gene>
<keyword evidence="1" id="KW-0472">Membrane</keyword>
<protein>
    <recommendedName>
        <fullName evidence="4">DUF2474 domain-containing protein</fullName>
    </recommendedName>
</protein>
<sequence>MRRWLWFIGLWCVSVALLALVAFGLRLLLIP</sequence>
<organism evidence="2 3">
    <name type="scientific">Tritonibacter horizontis</name>
    <dbReference type="NCBI Taxonomy" id="1768241"/>
    <lineage>
        <taxon>Bacteria</taxon>
        <taxon>Pseudomonadati</taxon>
        <taxon>Pseudomonadota</taxon>
        <taxon>Alphaproteobacteria</taxon>
        <taxon>Rhodobacterales</taxon>
        <taxon>Paracoccaceae</taxon>
        <taxon>Tritonibacter</taxon>
    </lineage>
</organism>
<dbReference type="AlphaFoldDB" id="A0A132BXI2"/>
<keyword evidence="3" id="KW-1185">Reference proteome</keyword>
<reference evidence="2 3" key="1">
    <citation type="submission" date="2015-12" db="EMBL/GenBank/DDBJ databases">
        <title>Genome sequence of the marine Rhodobacteraceae strain O3.65, Candidatus Tritonibacter horizontis.</title>
        <authorList>
            <person name="Poehlein A."/>
            <person name="Giebel H.A."/>
            <person name="Voget S."/>
            <person name="Brinkhoff T."/>
        </authorList>
    </citation>
    <scope>NUCLEOTIDE SEQUENCE [LARGE SCALE GENOMIC DNA]</scope>
    <source>
        <strain evidence="2 3">O3.65</strain>
    </source>
</reference>
<comment type="caution">
    <text evidence="2">The sequence shown here is derived from an EMBL/GenBank/DDBJ whole genome shotgun (WGS) entry which is preliminary data.</text>
</comment>
<evidence type="ECO:0000313" key="2">
    <source>
        <dbReference type="EMBL" id="KUP92450.1"/>
    </source>
</evidence>
<dbReference type="EMBL" id="LPUY01000075">
    <property type="protein sequence ID" value="KUP92450.1"/>
    <property type="molecule type" value="Genomic_DNA"/>
</dbReference>
<evidence type="ECO:0008006" key="4">
    <source>
        <dbReference type="Google" id="ProtNLM"/>
    </source>
</evidence>
<evidence type="ECO:0000256" key="1">
    <source>
        <dbReference type="SAM" id="Phobius"/>
    </source>
</evidence>
<accession>A0A132BXI2</accession>
<proteinExistence type="predicted"/>
<dbReference type="Proteomes" id="UP000068382">
    <property type="component" value="Unassembled WGS sequence"/>
</dbReference>
<evidence type="ECO:0000313" key="3">
    <source>
        <dbReference type="Proteomes" id="UP000068382"/>
    </source>
</evidence>
<keyword evidence="1" id="KW-1133">Transmembrane helix</keyword>